<dbReference type="Proteomes" id="UP001231189">
    <property type="component" value="Unassembled WGS sequence"/>
</dbReference>
<evidence type="ECO:0000256" key="13">
    <source>
        <dbReference type="ARBA" id="ARBA00023136"/>
    </source>
</evidence>
<keyword evidence="5" id="KW-0808">Transferase</keyword>
<dbReference type="InterPro" id="IPR000719">
    <property type="entry name" value="Prot_kinase_dom"/>
</dbReference>
<gene>
    <name evidence="16" type="ORF">QYE76_055720</name>
</gene>
<evidence type="ECO:0000256" key="9">
    <source>
        <dbReference type="ARBA" id="ARBA00022741"/>
    </source>
</evidence>
<evidence type="ECO:0000256" key="6">
    <source>
        <dbReference type="ARBA" id="ARBA00022692"/>
    </source>
</evidence>
<keyword evidence="14" id="KW-0325">Glycoprotein</keyword>
<evidence type="ECO:0000256" key="4">
    <source>
        <dbReference type="ARBA" id="ARBA00022614"/>
    </source>
</evidence>
<dbReference type="SUPFAM" id="SSF56112">
    <property type="entry name" value="Protein kinase-like (PK-like)"/>
    <property type="match status" value="1"/>
</dbReference>
<sequence length="265" mass="28782">MLVYEFMPNGTLRDHLSVISKRPLNFGQRLHIALGAAKGILYLHTEADPPIFHRDVKSTNILLDSKFVAKVADFGLSKLAPVPDVEGTLSAHISTIVRGTPGYLDPEYILTHKLTEKSDVYSFGVVLLELLTGMKPIQYGKNIVREVKSAYRSGDIAGILDSRMSSCPPECTTRFLLLALKCCQDETDARPYMAEIVSELDGIRSVLPEEDLFSVNSIITGSSVTLANSALDSQAATTRELFNSLQASSSGQAYSGVLSGTVSPR</sequence>
<organism evidence="16 17">
    <name type="scientific">Lolium multiflorum</name>
    <name type="common">Italian ryegrass</name>
    <name type="synonym">Lolium perenne subsp. multiflorum</name>
    <dbReference type="NCBI Taxonomy" id="4521"/>
    <lineage>
        <taxon>Eukaryota</taxon>
        <taxon>Viridiplantae</taxon>
        <taxon>Streptophyta</taxon>
        <taxon>Embryophyta</taxon>
        <taxon>Tracheophyta</taxon>
        <taxon>Spermatophyta</taxon>
        <taxon>Magnoliopsida</taxon>
        <taxon>Liliopsida</taxon>
        <taxon>Poales</taxon>
        <taxon>Poaceae</taxon>
        <taxon>BOP clade</taxon>
        <taxon>Pooideae</taxon>
        <taxon>Poodae</taxon>
        <taxon>Poeae</taxon>
        <taxon>Poeae Chloroplast Group 2 (Poeae type)</taxon>
        <taxon>Loliodinae</taxon>
        <taxon>Loliinae</taxon>
        <taxon>Lolium</taxon>
    </lineage>
</organism>
<evidence type="ECO:0000256" key="8">
    <source>
        <dbReference type="ARBA" id="ARBA00022737"/>
    </source>
</evidence>
<evidence type="ECO:0000256" key="11">
    <source>
        <dbReference type="ARBA" id="ARBA00022840"/>
    </source>
</evidence>
<protein>
    <recommendedName>
        <fullName evidence="2">non-specific serine/threonine protein kinase</fullName>
        <ecNumber evidence="2">2.7.11.1</ecNumber>
    </recommendedName>
</protein>
<dbReference type="PROSITE" id="PS00108">
    <property type="entry name" value="PROTEIN_KINASE_ST"/>
    <property type="match status" value="1"/>
</dbReference>
<evidence type="ECO:0000256" key="12">
    <source>
        <dbReference type="ARBA" id="ARBA00022989"/>
    </source>
</evidence>
<feature type="domain" description="Protein kinase" evidence="15">
    <location>
        <begin position="1"/>
        <end position="207"/>
    </location>
</feature>
<evidence type="ECO:0000256" key="3">
    <source>
        <dbReference type="ARBA" id="ARBA00022527"/>
    </source>
</evidence>
<dbReference type="InterPro" id="IPR001245">
    <property type="entry name" value="Ser-Thr/Tyr_kinase_cat_dom"/>
</dbReference>
<evidence type="ECO:0000259" key="15">
    <source>
        <dbReference type="PROSITE" id="PS50011"/>
    </source>
</evidence>
<proteinExistence type="predicted"/>
<dbReference type="PANTHER" id="PTHR47989">
    <property type="entry name" value="OS01G0750732 PROTEIN"/>
    <property type="match status" value="1"/>
</dbReference>
<evidence type="ECO:0000256" key="14">
    <source>
        <dbReference type="ARBA" id="ARBA00023180"/>
    </source>
</evidence>
<dbReference type="SMART" id="SM00220">
    <property type="entry name" value="S_TKc"/>
    <property type="match status" value="1"/>
</dbReference>
<dbReference type="AlphaFoldDB" id="A0AAD8T081"/>
<dbReference type="Pfam" id="PF07714">
    <property type="entry name" value="PK_Tyr_Ser-Thr"/>
    <property type="match status" value="1"/>
</dbReference>
<evidence type="ECO:0000313" key="17">
    <source>
        <dbReference type="Proteomes" id="UP001231189"/>
    </source>
</evidence>
<comment type="subcellular location">
    <subcellularLocation>
        <location evidence="1">Membrane</location>
        <topology evidence="1">Single-pass membrane protein</topology>
    </subcellularLocation>
</comment>
<dbReference type="FunFam" id="1.10.510.10:FF:000453">
    <property type="entry name" value="LRR receptor-like serine/threonine-protein kinase HSL2"/>
    <property type="match status" value="1"/>
</dbReference>
<keyword evidence="10" id="KW-0418">Kinase</keyword>
<name>A0AAD8T081_LOLMU</name>
<dbReference type="PANTHER" id="PTHR47989:SF62">
    <property type="entry name" value="OS05G0423500 PROTEIN"/>
    <property type="match status" value="1"/>
</dbReference>
<dbReference type="GO" id="GO:0005524">
    <property type="term" value="F:ATP binding"/>
    <property type="evidence" value="ECO:0007669"/>
    <property type="project" value="UniProtKB-KW"/>
</dbReference>
<keyword evidence="3" id="KW-0723">Serine/threonine-protein kinase</keyword>
<keyword evidence="11" id="KW-0067">ATP-binding</keyword>
<dbReference type="EC" id="2.7.11.1" evidence="2"/>
<comment type="caution">
    <text evidence="16">The sequence shown here is derived from an EMBL/GenBank/DDBJ whole genome shotgun (WGS) entry which is preliminary data.</text>
</comment>
<dbReference type="GO" id="GO:0016020">
    <property type="term" value="C:membrane"/>
    <property type="evidence" value="ECO:0007669"/>
    <property type="project" value="UniProtKB-SubCell"/>
</dbReference>
<keyword evidence="6" id="KW-0812">Transmembrane</keyword>
<evidence type="ECO:0000256" key="2">
    <source>
        <dbReference type="ARBA" id="ARBA00012513"/>
    </source>
</evidence>
<evidence type="ECO:0000256" key="5">
    <source>
        <dbReference type="ARBA" id="ARBA00022679"/>
    </source>
</evidence>
<keyword evidence="12" id="KW-1133">Transmembrane helix</keyword>
<evidence type="ECO:0000313" key="16">
    <source>
        <dbReference type="EMBL" id="KAK1667561.1"/>
    </source>
</evidence>
<evidence type="ECO:0000256" key="7">
    <source>
        <dbReference type="ARBA" id="ARBA00022729"/>
    </source>
</evidence>
<keyword evidence="7" id="KW-0732">Signal</keyword>
<evidence type="ECO:0000256" key="10">
    <source>
        <dbReference type="ARBA" id="ARBA00022777"/>
    </source>
</evidence>
<keyword evidence="13" id="KW-0472">Membrane</keyword>
<evidence type="ECO:0000256" key="1">
    <source>
        <dbReference type="ARBA" id="ARBA00004167"/>
    </source>
</evidence>
<dbReference type="GO" id="GO:0004674">
    <property type="term" value="F:protein serine/threonine kinase activity"/>
    <property type="evidence" value="ECO:0007669"/>
    <property type="project" value="UniProtKB-KW"/>
</dbReference>
<reference evidence="16" key="1">
    <citation type="submission" date="2023-07" db="EMBL/GenBank/DDBJ databases">
        <title>A chromosome-level genome assembly of Lolium multiflorum.</title>
        <authorList>
            <person name="Chen Y."/>
            <person name="Copetti D."/>
            <person name="Kolliker R."/>
            <person name="Studer B."/>
        </authorList>
    </citation>
    <scope>NUCLEOTIDE SEQUENCE</scope>
    <source>
        <strain evidence="16">02402/16</strain>
        <tissue evidence="16">Leaf</tissue>
    </source>
</reference>
<dbReference type="Gene3D" id="1.10.510.10">
    <property type="entry name" value="Transferase(Phosphotransferase) domain 1"/>
    <property type="match status" value="1"/>
</dbReference>
<dbReference type="PROSITE" id="PS50011">
    <property type="entry name" value="PROTEIN_KINASE_DOM"/>
    <property type="match status" value="1"/>
</dbReference>
<keyword evidence="4" id="KW-0433">Leucine-rich repeat</keyword>
<keyword evidence="8" id="KW-0677">Repeat</keyword>
<dbReference type="InterPro" id="IPR011009">
    <property type="entry name" value="Kinase-like_dom_sf"/>
</dbReference>
<dbReference type="EMBL" id="JAUUTY010000003">
    <property type="protein sequence ID" value="KAK1667561.1"/>
    <property type="molecule type" value="Genomic_DNA"/>
</dbReference>
<accession>A0AAD8T081</accession>
<keyword evidence="9" id="KW-0547">Nucleotide-binding</keyword>
<dbReference type="InterPro" id="IPR008271">
    <property type="entry name" value="Ser/Thr_kinase_AS"/>
</dbReference>
<keyword evidence="17" id="KW-1185">Reference proteome</keyword>